<reference evidence="2 3" key="1">
    <citation type="submission" date="2018-08" db="EMBL/GenBank/DDBJ databases">
        <title>Cellulomonas rhizosphaerae sp. nov., a novel actinomycete isolated from soil.</title>
        <authorList>
            <person name="Tian Y."/>
        </authorList>
    </citation>
    <scope>NUCLEOTIDE SEQUENCE [LARGE SCALE GENOMIC DNA]</scope>
    <source>
        <strain evidence="2 3">NEAU-TCZ24</strain>
    </source>
</reference>
<dbReference type="AlphaFoldDB" id="A0A413RML4"/>
<feature type="region of interest" description="Disordered" evidence="1">
    <location>
        <begin position="99"/>
        <end position="153"/>
    </location>
</feature>
<name>A0A413RML4_9CELL</name>
<proteinExistence type="predicted"/>
<feature type="compositionally biased region" description="Low complexity" evidence="1">
    <location>
        <begin position="101"/>
        <end position="129"/>
    </location>
</feature>
<dbReference type="EMBL" id="QWKP01000173">
    <property type="protein sequence ID" value="RHA42322.1"/>
    <property type="molecule type" value="Genomic_DNA"/>
</dbReference>
<feature type="compositionally biased region" description="Gly residues" evidence="1">
    <location>
        <begin position="131"/>
        <end position="141"/>
    </location>
</feature>
<evidence type="ECO:0000256" key="1">
    <source>
        <dbReference type="SAM" id="MobiDB-lite"/>
    </source>
</evidence>
<accession>A0A413RML4</accession>
<evidence type="ECO:0000313" key="2">
    <source>
        <dbReference type="EMBL" id="RHA42322.1"/>
    </source>
</evidence>
<comment type="caution">
    <text evidence="2">The sequence shown here is derived from an EMBL/GenBank/DDBJ whole genome shotgun (WGS) entry which is preliminary data.</text>
</comment>
<sequence length="153" mass="15219">MLAVGACGSQTDLAEDRAHTLQVDVLAVSTAAAAKKWDAVESALTAARKQLDAGLDAGEISTSRYHEIDAALDRVAAEVAAAEDRAAAAAVAKAKSEAAAKVKATATASPSADSTSVPTAKAPSAPKAGNKGKGADNGKGPGSKHPPHPKKDK</sequence>
<keyword evidence="3" id="KW-1185">Reference proteome</keyword>
<organism evidence="2 3">
    <name type="scientific">Cellulomonas rhizosphaerae</name>
    <dbReference type="NCBI Taxonomy" id="2293719"/>
    <lineage>
        <taxon>Bacteria</taxon>
        <taxon>Bacillati</taxon>
        <taxon>Actinomycetota</taxon>
        <taxon>Actinomycetes</taxon>
        <taxon>Micrococcales</taxon>
        <taxon>Cellulomonadaceae</taxon>
        <taxon>Cellulomonas</taxon>
    </lineage>
</organism>
<evidence type="ECO:0000313" key="3">
    <source>
        <dbReference type="Proteomes" id="UP000283374"/>
    </source>
</evidence>
<dbReference type="Proteomes" id="UP000283374">
    <property type="component" value="Unassembled WGS sequence"/>
</dbReference>
<gene>
    <name evidence="2" type="ORF">D1825_07455</name>
</gene>
<protein>
    <recommendedName>
        <fullName evidence="4">Mucin-associated surface protein</fullName>
    </recommendedName>
</protein>
<evidence type="ECO:0008006" key="4">
    <source>
        <dbReference type="Google" id="ProtNLM"/>
    </source>
</evidence>